<name>A0A8T7M170_9CHLR</name>
<dbReference type="PIRSF" id="PIRSF010372">
    <property type="entry name" value="PaiB"/>
    <property type="match status" value="1"/>
</dbReference>
<evidence type="ECO:0000313" key="2">
    <source>
        <dbReference type="EMBL" id="WJW67599.1"/>
    </source>
</evidence>
<dbReference type="InterPro" id="IPR012349">
    <property type="entry name" value="Split_barrel_FMN-bd"/>
</dbReference>
<dbReference type="EMBL" id="CP128399">
    <property type="protein sequence ID" value="WJW67599.1"/>
    <property type="molecule type" value="Genomic_DNA"/>
</dbReference>
<reference evidence="2" key="2">
    <citation type="journal article" date="2024" name="Nature">
        <title>Anoxygenic phototroph of the Chloroflexota uses a type I reaction centre.</title>
        <authorList>
            <person name="Tsuji J.M."/>
            <person name="Shaw N.A."/>
            <person name="Nagashima S."/>
            <person name="Venkiteswaran J.J."/>
            <person name="Schiff S.L."/>
            <person name="Watanabe T."/>
            <person name="Fukui M."/>
            <person name="Hanada S."/>
            <person name="Tank M."/>
            <person name="Neufeld J.D."/>
        </authorList>
    </citation>
    <scope>NUCLEOTIDE SEQUENCE</scope>
    <source>
        <strain evidence="2">L227-S17</strain>
    </source>
</reference>
<dbReference type="RefSeq" id="WP_341469489.1">
    <property type="nucleotide sequence ID" value="NZ_CP128399.1"/>
</dbReference>
<dbReference type="Proteomes" id="UP001431572">
    <property type="component" value="Chromosome 1"/>
</dbReference>
<evidence type="ECO:0000313" key="4">
    <source>
        <dbReference type="Proteomes" id="UP001431572"/>
    </source>
</evidence>
<dbReference type="InterPro" id="IPR007396">
    <property type="entry name" value="TR_PAI2-type"/>
</dbReference>
<keyword evidence="4" id="KW-1185">Reference proteome</keyword>
<evidence type="ECO:0000313" key="3">
    <source>
        <dbReference type="Proteomes" id="UP000521676"/>
    </source>
</evidence>
<dbReference type="Pfam" id="PF04299">
    <property type="entry name" value="FMN_bind_2"/>
    <property type="match status" value="1"/>
</dbReference>
<organism evidence="1 3">
    <name type="scientific">Candidatus Chlorohelix allophototropha</name>
    <dbReference type="NCBI Taxonomy" id="3003348"/>
    <lineage>
        <taxon>Bacteria</taxon>
        <taxon>Bacillati</taxon>
        <taxon>Chloroflexota</taxon>
        <taxon>Chloroflexia</taxon>
        <taxon>Candidatus Chloroheliales</taxon>
        <taxon>Candidatus Chloroheliaceae</taxon>
        <taxon>Candidatus Chlorohelix</taxon>
    </lineage>
</organism>
<dbReference type="Proteomes" id="UP000521676">
    <property type="component" value="Unassembled WGS sequence"/>
</dbReference>
<gene>
    <name evidence="1" type="ORF">HXX08_07615</name>
    <name evidence="2" type="ORF">OZ401_000868</name>
</gene>
<accession>A0A8T7M170</accession>
<sequence length="206" mass="23581">MYIPKSFEENDLPELHAMMRRFNFATLITALNGAIQATHIPFMLDETRGKYGTLQAHIARANQQWQDFSEGVEALVIFQGPHAYISPSWYEVHPSVPTWNYVAIHAYGIPRLLEGYDNVHPMLGTLVQNHEQHYPHPWTMDLPEDYMQNMVKGIVGIEIEITRLEGKYKMSQNRGESDRSGVIRALEGSTDPLVAEVSDIMKRVEK</sequence>
<dbReference type="PANTHER" id="PTHR35802:SF1">
    <property type="entry name" value="PROTEASE SYNTHASE AND SPORULATION PROTEIN PAI 2"/>
    <property type="match status" value="1"/>
</dbReference>
<dbReference type="Gene3D" id="2.30.110.10">
    <property type="entry name" value="Electron Transport, Fmn-binding Protein, Chain A"/>
    <property type="match status" value="1"/>
</dbReference>
<reference evidence="1 3" key="1">
    <citation type="submission" date="2020-06" db="EMBL/GenBank/DDBJ databases">
        <title>Anoxygenic phototrophic Chloroflexota member uses a Type I reaction center.</title>
        <authorList>
            <person name="Tsuji J.M."/>
            <person name="Shaw N.A."/>
            <person name="Nagashima S."/>
            <person name="Venkiteswaran J."/>
            <person name="Schiff S.L."/>
            <person name="Hanada S."/>
            <person name="Tank M."/>
            <person name="Neufeld J.D."/>
        </authorList>
    </citation>
    <scope>NUCLEOTIDE SEQUENCE [LARGE SCALE GENOMIC DNA]</scope>
    <source>
        <strain evidence="1">L227-S17</strain>
    </source>
</reference>
<proteinExistence type="predicted"/>
<dbReference type="AlphaFoldDB" id="A0A8T7M170"/>
<dbReference type="PANTHER" id="PTHR35802">
    <property type="entry name" value="PROTEASE SYNTHASE AND SPORULATION PROTEIN PAI 2"/>
    <property type="match status" value="1"/>
</dbReference>
<dbReference type="EMBL" id="JACATZ010000001">
    <property type="protein sequence ID" value="NWJ45730.1"/>
    <property type="molecule type" value="Genomic_DNA"/>
</dbReference>
<dbReference type="SUPFAM" id="SSF50475">
    <property type="entry name" value="FMN-binding split barrel"/>
    <property type="match status" value="1"/>
</dbReference>
<protein>
    <submittedName>
        <fullName evidence="1">FMN-binding negative transcriptional regulator</fullName>
    </submittedName>
</protein>
<evidence type="ECO:0000313" key="1">
    <source>
        <dbReference type="EMBL" id="NWJ45730.1"/>
    </source>
</evidence>